<proteinExistence type="predicted"/>
<sequence length="43" mass="4815">MRRQGIGDGTMRSRQPATVARGARRRLPRLGMRSSSPRCGRCD</sequence>
<gene>
    <name evidence="2" type="ORF">I553_0651</name>
</gene>
<name>X7YJX6_MYCXE</name>
<evidence type="ECO:0000256" key="1">
    <source>
        <dbReference type="SAM" id="MobiDB-lite"/>
    </source>
</evidence>
<feature type="region of interest" description="Disordered" evidence="1">
    <location>
        <begin position="1"/>
        <end position="43"/>
    </location>
</feature>
<evidence type="ECO:0000313" key="2">
    <source>
        <dbReference type="EMBL" id="EUA06690.1"/>
    </source>
</evidence>
<organism evidence="2">
    <name type="scientific">Mycobacterium xenopi 4042</name>
    <dbReference type="NCBI Taxonomy" id="1299334"/>
    <lineage>
        <taxon>Bacteria</taxon>
        <taxon>Bacillati</taxon>
        <taxon>Actinomycetota</taxon>
        <taxon>Actinomycetes</taxon>
        <taxon>Mycobacteriales</taxon>
        <taxon>Mycobacteriaceae</taxon>
        <taxon>Mycobacterium</taxon>
    </lineage>
</organism>
<dbReference type="EMBL" id="JAOB01000093">
    <property type="protein sequence ID" value="EUA06690.1"/>
    <property type="molecule type" value="Genomic_DNA"/>
</dbReference>
<comment type="caution">
    <text evidence="2">The sequence shown here is derived from an EMBL/GenBank/DDBJ whole genome shotgun (WGS) entry which is preliminary data.</text>
</comment>
<dbReference type="AlphaFoldDB" id="X7YJX6"/>
<reference evidence="2" key="1">
    <citation type="submission" date="2014-01" db="EMBL/GenBank/DDBJ databases">
        <authorList>
            <person name="Brown-Elliot B."/>
            <person name="Wallace R."/>
            <person name="Lenaerts A."/>
            <person name="Ordway D."/>
            <person name="DeGroote M.A."/>
            <person name="Parker T."/>
            <person name="Sizemore C."/>
            <person name="Tallon L.J."/>
            <person name="Sadzewicz L.K."/>
            <person name="Sengamalay N."/>
            <person name="Fraser C.M."/>
            <person name="Hine E."/>
            <person name="Shefchek K.A."/>
            <person name="Das S.P."/>
            <person name="Tettelin H."/>
        </authorList>
    </citation>
    <scope>NUCLEOTIDE SEQUENCE [LARGE SCALE GENOMIC DNA]</scope>
    <source>
        <strain evidence="2">4042</strain>
    </source>
</reference>
<accession>X7YJX6</accession>
<feature type="compositionally biased region" description="Low complexity" evidence="1">
    <location>
        <begin position="29"/>
        <end position="43"/>
    </location>
</feature>
<protein>
    <submittedName>
        <fullName evidence="2">Uncharacterized protein</fullName>
    </submittedName>
</protein>